<evidence type="ECO:0000313" key="3">
    <source>
        <dbReference type="Proteomes" id="UP000469346"/>
    </source>
</evidence>
<dbReference type="Proteomes" id="UP000469346">
    <property type="component" value="Unassembled WGS sequence"/>
</dbReference>
<proteinExistence type="predicted"/>
<dbReference type="AlphaFoldDB" id="A0A6N9TJR4"/>
<feature type="domain" description="4Fe-4S ferredoxin-type" evidence="1">
    <location>
        <begin position="7"/>
        <end position="36"/>
    </location>
</feature>
<evidence type="ECO:0000313" key="2">
    <source>
        <dbReference type="EMBL" id="NDY41502.1"/>
    </source>
</evidence>
<dbReference type="InterPro" id="IPR017896">
    <property type="entry name" value="4Fe4S_Fe-S-bd"/>
</dbReference>
<reference evidence="2 3" key="1">
    <citation type="submission" date="2020-02" db="EMBL/GenBank/DDBJ databases">
        <title>Comparative genomics of sulfur disproportionating microorganisms.</title>
        <authorList>
            <person name="Ward L.M."/>
            <person name="Bertran E."/>
            <person name="Johnston D.T."/>
        </authorList>
    </citation>
    <scope>NUCLEOTIDE SEQUENCE [LARGE SCALE GENOMIC DNA]</scope>
    <source>
        <strain evidence="2 3">DSM 100025</strain>
    </source>
</reference>
<dbReference type="PROSITE" id="PS51379">
    <property type="entry name" value="4FE4S_FER_2"/>
    <property type="match status" value="2"/>
</dbReference>
<comment type="caution">
    <text evidence="2">The sequence shown here is derived from an EMBL/GenBank/DDBJ whole genome shotgun (WGS) entry which is preliminary data.</text>
</comment>
<dbReference type="PANTHER" id="PTHR42895:SF1">
    <property type="entry name" value="IRON-SULFUR CLUSTER PROTEIN"/>
    <property type="match status" value="1"/>
</dbReference>
<feature type="domain" description="4Fe-4S ferredoxin-type" evidence="1">
    <location>
        <begin position="37"/>
        <end position="66"/>
    </location>
</feature>
<dbReference type="EMBL" id="JAAGRR010000006">
    <property type="protein sequence ID" value="NDY41502.1"/>
    <property type="molecule type" value="Genomic_DNA"/>
</dbReference>
<sequence>MTKIKRQIIEIDEELCNGCGECVPNCAEGSLRIVDGKARLVAENLCDGLGACLGHCPTGALRIVEREADPFDEAAVEAMLAAPGGAAGPASEPAASLPCGCPSAQVQDFGAAGACQAANRPVRLDAPRASALTHWPVQIRLVPPTAPFLKDADLLVTADCVPAAHPDFHGTLLPGKVVLLGCPKFDDAAAYVARFTEIFRTAPVRSVTVARMEVPCCGGLPAIVRKAVEAAGRPIPVREVVIGTRGEVLRAE</sequence>
<dbReference type="SUPFAM" id="SSF54862">
    <property type="entry name" value="4Fe-4S ferredoxins"/>
    <property type="match status" value="1"/>
</dbReference>
<name>A0A6N9TJR4_DISTH</name>
<dbReference type="PANTHER" id="PTHR42895">
    <property type="entry name" value="IRON-SULFUR CLUSTER-BINDING PROTEIN-RELATED"/>
    <property type="match status" value="1"/>
</dbReference>
<accession>A0A6N9TJR4</accession>
<dbReference type="Gene3D" id="3.30.70.20">
    <property type="match status" value="1"/>
</dbReference>
<organism evidence="2 3">
    <name type="scientific">Dissulfurirhabdus thermomarina</name>
    <dbReference type="NCBI Taxonomy" id="1765737"/>
    <lineage>
        <taxon>Bacteria</taxon>
        <taxon>Deltaproteobacteria</taxon>
        <taxon>Dissulfurirhabdaceae</taxon>
        <taxon>Dissulfurirhabdus</taxon>
    </lineage>
</organism>
<dbReference type="RefSeq" id="WP_163297661.1">
    <property type="nucleotide sequence ID" value="NZ_JAAGRR010000006.1"/>
</dbReference>
<gene>
    <name evidence="2" type="ORF">G3N55_01365</name>
</gene>
<keyword evidence="3" id="KW-1185">Reference proteome</keyword>
<dbReference type="InterPro" id="IPR052911">
    <property type="entry name" value="Corrinoid_activation_enz"/>
</dbReference>
<dbReference type="Pfam" id="PF12837">
    <property type="entry name" value="Fer4_6"/>
    <property type="match status" value="1"/>
</dbReference>
<evidence type="ECO:0000259" key="1">
    <source>
        <dbReference type="PROSITE" id="PS51379"/>
    </source>
</evidence>
<protein>
    <submittedName>
        <fullName evidence="2">4Fe-4S ferredoxin</fullName>
    </submittedName>
</protein>